<evidence type="ECO:0000313" key="7">
    <source>
        <dbReference type="EMBL" id="PMD63575.1"/>
    </source>
</evidence>
<dbReference type="EMBL" id="KZ613780">
    <property type="protein sequence ID" value="PMD63575.1"/>
    <property type="molecule type" value="Genomic_DNA"/>
</dbReference>
<gene>
    <name evidence="7" type="ORF">K444DRAFT_609780</name>
</gene>
<keyword evidence="8" id="KW-1185">Reference proteome</keyword>
<dbReference type="GeneID" id="36587713"/>
<evidence type="ECO:0000256" key="1">
    <source>
        <dbReference type="ARBA" id="ARBA00022801"/>
    </source>
</evidence>
<dbReference type="PROSITE" id="PS51635">
    <property type="entry name" value="PNPLA"/>
    <property type="match status" value="1"/>
</dbReference>
<keyword evidence="3 4" id="KW-0443">Lipid metabolism</keyword>
<evidence type="ECO:0000256" key="3">
    <source>
        <dbReference type="ARBA" id="ARBA00023098"/>
    </source>
</evidence>
<dbReference type="GO" id="GO:0016020">
    <property type="term" value="C:membrane"/>
    <property type="evidence" value="ECO:0007669"/>
    <property type="project" value="TreeGrafter"/>
</dbReference>
<dbReference type="GO" id="GO:0046486">
    <property type="term" value="P:glycerolipid metabolic process"/>
    <property type="evidence" value="ECO:0007669"/>
    <property type="project" value="UniProtKB-ARBA"/>
</dbReference>
<feature type="short sequence motif" description="GXGXXG" evidence="4">
    <location>
        <begin position="116"/>
        <end position="121"/>
    </location>
</feature>
<name>A0A2J6TKL4_9HELO</name>
<feature type="compositionally biased region" description="Basic and acidic residues" evidence="5">
    <location>
        <begin position="187"/>
        <end position="209"/>
    </location>
</feature>
<dbReference type="InParanoid" id="A0A2J6TKL4"/>
<dbReference type="PANTHER" id="PTHR24185">
    <property type="entry name" value="CALCIUM-INDEPENDENT PHOSPHOLIPASE A2-GAMMA"/>
    <property type="match status" value="1"/>
</dbReference>
<feature type="active site" description="Proton acceptor" evidence="4">
    <location>
        <position position="392"/>
    </location>
</feature>
<dbReference type="Proteomes" id="UP000235371">
    <property type="component" value="Unassembled WGS sequence"/>
</dbReference>
<keyword evidence="1 4" id="KW-0378">Hydrolase</keyword>
<evidence type="ECO:0000313" key="8">
    <source>
        <dbReference type="Proteomes" id="UP000235371"/>
    </source>
</evidence>
<feature type="region of interest" description="Disordered" evidence="5">
    <location>
        <begin position="139"/>
        <end position="209"/>
    </location>
</feature>
<dbReference type="InterPro" id="IPR016035">
    <property type="entry name" value="Acyl_Trfase/lysoPLipase"/>
</dbReference>
<dbReference type="SUPFAM" id="SSF52151">
    <property type="entry name" value="FabD/lysophospholipase-like"/>
    <property type="match status" value="1"/>
</dbReference>
<dbReference type="RefSeq" id="XP_024740479.1">
    <property type="nucleotide sequence ID" value="XM_024879636.1"/>
</dbReference>
<feature type="domain" description="PNPLA" evidence="6">
    <location>
        <begin position="112"/>
        <end position="405"/>
    </location>
</feature>
<accession>A0A2J6TKL4</accession>
<evidence type="ECO:0000256" key="2">
    <source>
        <dbReference type="ARBA" id="ARBA00022963"/>
    </source>
</evidence>
<dbReference type="Pfam" id="PF01734">
    <property type="entry name" value="Patatin"/>
    <property type="match status" value="1"/>
</dbReference>
<organism evidence="7 8">
    <name type="scientific">Hyaloscypha bicolor E</name>
    <dbReference type="NCBI Taxonomy" id="1095630"/>
    <lineage>
        <taxon>Eukaryota</taxon>
        <taxon>Fungi</taxon>
        <taxon>Dikarya</taxon>
        <taxon>Ascomycota</taxon>
        <taxon>Pezizomycotina</taxon>
        <taxon>Leotiomycetes</taxon>
        <taxon>Helotiales</taxon>
        <taxon>Hyaloscyphaceae</taxon>
        <taxon>Hyaloscypha</taxon>
        <taxon>Hyaloscypha bicolor</taxon>
    </lineage>
</organism>
<dbReference type="GO" id="GO:0016042">
    <property type="term" value="P:lipid catabolic process"/>
    <property type="evidence" value="ECO:0007669"/>
    <property type="project" value="UniProtKB-UniRule"/>
</dbReference>
<feature type="compositionally biased region" description="Basic and acidic residues" evidence="5">
    <location>
        <begin position="139"/>
        <end position="148"/>
    </location>
</feature>
<protein>
    <submittedName>
        <fullName evidence="7">FabD/lysophospholipase-like protein</fullName>
    </submittedName>
</protein>
<evidence type="ECO:0000256" key="4">
    <source>
        <dbReference type="PROSITE-ProRule" id="PRU01161"/>
    </source>
</evidence>
<comment type="caution">
    <text evidence="4">Lacks conserved residue(s) required for the propagation of feature annotation.</text>
</comment>
<keyword evidence="2 4" id="KW-0442">Lipid degradation</keyword>
<evidence type="ECO:0000256" key="5">
    <source>
        <dbReference type="SAM" id="MobiDB-lite"/>
    </source>
</evidence>
<sequence>MANREKSIELYEVEAGPSTKRLATPKSPAIDFTSNIKKFELSKQKANLSPVSGSKAGDHRRPRSINGQPSVWIDRDAPGWNQSPTQAAFPPPLPKKSKLYEYKKIWRKNYTLSLDGGGVRGYSQLSIIKALMDEVGKIERSQPDKDGKPVLSSFHPFTPSEGKSVVQPKSKHKRNKMKKENSTNGHKSGDDSHGNGKGKGKEIERQSESSLDEKECCQFYPYHYFDYIAGTSTGGLNAIMLGRLRMSVDDCLTGYTEMAHKVFGKPRLASYRFSPLFWFCAKYSGCRLREVVKDVVEEHLCEGEGYMLAMNKEMCRTIVLAMKKNLSNVETAHLFRTYDHHRRRAPQTDKRMDAFEQEGPADSSLIWEVARATSAAPTYFNTIKIGEDEYGDAGFGENNPSKRLFWEVRFMNNGDEKANALSVSIGTGVTRFSRFQKGPLKRIIAWINAAKEISKDCEKTHLEMQNMHKGKYYRLNVPEKATDPDAQEPSKWQHIKKRTRKWFGHGGEPLDRGLAKIKLDEWKSTSWWRKESTQEEIERITREYLKDPGVIQELSEIAEMLVSHRRARARTDRWGAYALGIRYECPVIMEPCPEDTWTDERGLQRHLEEDHEILARMMPDEHMEQILSAGKYFEHHH</sequence>
<dbReference type="GO" id="GO:0047499">
    <property type="term" value="F:calcium-independent phospholipase A2 activity"/>
    <property type="evidence" value="ECO:0007669"/>
    <property type="project" value="TreeGrafter"/>
</dbReference>
<feature type="region of interest" description="Disordered" evidence="5">
    <location>
        <begin position="43"/>
        <end position="95"/>
    </location>
</feature>
<dbReference type="GO" id="GO:0019369">
    <property type="term" value="P:arachidonate metabolic process"/>
    <property type="evidence" value="ECO:0007669"/>
    <property type="project" value="TreeGrafter"/>
</dbReference>
<reference evidence="7 8" key="1">
    <citation type="submission" date="2016-04" db="EMBL/GenBank/DDBJ databases">
        <title>A degradative enzymes factory behind the ericoid mycorrhizal symbiosis.</title>
        <authorList>
            <consortium name="DOE Joint Genome Institute"/>
            <person name="Martino E."/>
            <person name="Morin E."/>
            <person name="Grelet G."/>
            <person name="Kuo A."/>
            <person name="Kohler A."/>
            <person name="Daghino S."/>
            <person name="Barry K."/>
            <person name="Choi C."/>
            <person name="Cichocki N."/>
            <person name="Clum A."/>
            <person name="Copeland A."/>
            <person name="Hainaut M."/>
            <person name="Haridas S."/>
            <person name="Labutti K."/>
            <person name="Lindquist E."/>
            <person name="Lipzen A."/>
            <person name="Khouja H.-R."/>
            <person name="Murat C."/>
            <person name="Ohm R."/>
            <person name="Olson A."/>
            <person name="Spatafora J."/>
            <person name="Veneault-Fourrey C."/>
            <person name="Henrissat B."/>
            <person name="Grigoriev I."/>
            <person name="Martin F."/>
            <person name="Perotto S."/>
        </authorList>
    </citation>
    <scope>NUCLEOTIDE SEQUENCE [LARGE SCALE GENOMIC DNA]</scope>
    <source>
        <strain evidence="7 8">E</strain>
    </source>
</reference>
<feature type="active site" description="Nucleophile" evidence="4">
    <location>
        <position position="232"/>
    </location>
</feature>
<feature type="short sequence motif" description="GXSXG" evidence="4">
    <location>
        <begin position="230"/>
        <end position="234"/>
    </location>
</feature>
<evidence type="ECO:0000259" key="6">
    <source>
        <dbReference type="PROSITE" id="PS51635"/>
    </source>
</evidence>
<proteinExistence type="predicted"/>
<dbReference type="AlphaFoldDB" id="A0A2J6TKL4"/>
<dbReference type="PANTHER" id="PTHR24185:SF1">
    <property type="entry name" value="CALCIUM-INDEPENDENT PHOSPHOLIPASE A2-GAMMA"/>
    <property type="match status" value="1"/>
</dbReference>
<dbReference type="OrthoDB" id="1658288at2759"/>
<dbReference type="Gene3D" id="3.40.1090.10">
    <property type="entry name" value="Cytosolic phospholipase A2 catalytic domain"/>
    <property type="match status" value="1"/>
</dbReference>
<dbReference type="InterPro" id="IPR002641">
    <property type="entry name" value="PNPLA_dom"/>
</dbReference>